<feature type="compositionally biased region" description="Low complexity" evidence="1">
    <location>
        <begin position="39"/>
        <end position="57"/>
    </location>
</feature>
<sequence>MHYSLLQIVTKSAFSDRLSRCAADHSTSPQHPQQHHHLSSLAHSQEHSTSSSYSTPSCLEGPSTSNQPSGHTPIFHRSGYSSIYNRVPSPAPKVQQLGAPPPIHPESVGHHPPKAGANTTAINNHARAGSVSDSYSFLMSSSSTIDVPSPSCSNYSGARRSFHQDNIPQRNMANIVFTDQ</sequence>
<evidence type="ECO:0000313" key="3">
    <source>
        <dbReference type="WBParaSite" id="jg22126"/>
    </source>
</evidence>
<proteinExistence type="predicted"/>
<evidence type="ECO:0000313" key="2">
    <source>
        <dbReference type="Proteomes" id="UP000887574"/>
    </source>
</evidence>
<keyword evidence="2" id="KW-1185">Reference proteome</keyword>
<feature type="region of interest" description="Disordered" evidence="1">
    <location>
        <begin position="21"/>
        <end position="118"/>
    </location>
</feature>
<dbReference type="Proteomes" id="UP000887574">
    <property type="component" value="Unplaced"/>
</dbReference>
<evidence type="ECO:0000256" key="1">
    <source>
        <dbReference type="SAM" id="MobiDB-lite"/>
    </source>
</evidence>
<dbReference type="WBParaSite" id="jg22126">
    <property type="protein sequence ID" value="jg22126"/>
    <property type="gene ID" value="jg22126"/>
</dbReference>
<protein>
    <submittedName>
        <fullName evidence="3">Uncharacterized protein</fullName>
    </submittedName>
</protein>
<organism evidence="2 3">
    <name type="scientific">Ditylenchus dipsaci</name>
    <dbReference type="NCBI Taxonomy" id="166011"/>
    <lineage>
        <taxon>Eukaryota</taxon>
        <taxon>Metazoa</taxon>
        <taxon>Ecdysozoa</taxon>
        <taxon>Nematoda</taxon>
        <taxon>Chromadorea</taxon>
        <taxon>Rhabditida</taxon>
        <taxon>Tylenchina</taxon>
        <taxon>Tylenchomorpha</taxon>
        <taxon>Sphaerularioidea</taxon>
        <taxon>Anguinidae</taxon>
        <taxon>Anguininae</taxon>
        <taxon>Ditylenchus</taxon>
    </lineage>
</organism>
<dbReference type="AlphaFoldDB" id="A0A915DPC7"/>
<accession>A0A915DPC7</accession>
<reference evidence="3" key="1">
    <citation type="submission" date="2022-11" db="UniProtKB">
        <authorList>
            <consortium name="WormBaseParasite"/>
        </authorList>
    </citation>
    <scope>IDENTIFICATION</scope>
</reference>
<name>A0A915DPC7_9BILA</name>